<gene>
    <name evidence="11" type="primary">LOC116294579</name>
</gene>
<dbReference type="Proteomes" id="UP000515163">
    <property type="component" value="Unplaced"/>
</dbReference>
<dbReference type="PANTHER" id="PTHR14360:SF1">
    <property type="entry name" value="PROTEIN FMP32, MITOCHONDRIAL"/>
    <property type="match status" value="1"/>
</dbReference>
<sequence>MLYQQFTKTHLFKQFFKDFYFNGNSLTIFKRRGVQKWSKSLTVAGEEENSRKTNSNPGFTKQQAETLTTCLIEIVGSCVTSIGSNYGSKLDQERLQMKVQSSVDEIRNEMLILEKSKFSQIQEENLRLREKVTAMANHLEDEVSKLKSGVKLDMSLEKSQTREELAFRDQKIKDNGNKIETEIAKLGTQLEAQKLDLIKYLVGSLLSLSTVTLAIWRFLKT</sequence>
<evidence type="ECO:0000256" key="5">
    <source>
        <dbReference type="ARBA" id="ARBA00022989"/>
    </source>
</evidence>
<dbReference type="AlphaFoldDB" id="A0A6P8HZH3"/>
<reference evidence="11" key="1">
    <citation type="submission" date="2025-08" db="UniProtKB">
        <authorList>
            <consortium name="RefSeq"/>
        </authorList>
    </citation>
    <scope>IDENTIFICATION</scope>
    <source>
        <tissue evidence="11">Tentacle</tissue>
    </source>
</reference>
<evidence type="ECO:0000256" key="8">
    <source>
        <dbReference type="ARBA" id="ARBA00023136"/>
    </source>
</evidence>
<evidence type="ECO:0000313" key="11">
    <source>
        <dbReference type="RefSeq" id="XP_031558070.1"/>
    </source>
</evidence>
<evidence type="ECO:0000256" key="6">
    <source>
        <dbReference type="ARBA" id="ARBA00023054"/>
    </source>
</evidence>
<dbReference type="PANTHER" id="PTHR14360">
    <property type="entry name" value="PROTEIN FMP32, MITOCHONDRIAL"/>
    <property type="match status" value="1"/>
</dbReference>
<evidence type="ECO:0000256" key="4">
    <source>
        <dbReference type="ARBA" id="ARBA00022692"/>
    </source>
</evidence>
<organism evidence="10 11">
    <name type="scientific">Actinia tenebrosa</name>
    <name type="common">Australian red waratah sea anemone</name>
    <dbReference type="NCBI Taxonomy" id="6105"/>
    <lineage>
        <taxon>Eukaryota</taxon>
        <taxon>Metazoa</taxon>
        <taxon>Cnidaria</taxon>
        <taxon>Anthozoa</taxon>
        <taxon>Hexacorallia</taxon>
        <taxon>Actiniaria</taxon>
        <taxon>Actiniidae</taxon>
        <taxon>Actinia</taxon>
    </lineage>
</organism>
<dbReference type="Gene3D" id="1.20.5.340">
    <property type="match status" value="1"/>
</dbReference>
<dbReference type="RefSeq" id="XP_031558070.1">
    <property type="nucleotide sequence ID" value="XM_031702210.1"/>
</dbReference>
<dbReference type="GeneID" id="116294579"/>
<evidence type="ECO:0000313" key="10">
    <source>
        <dbReference type="Proteomes" id="UP000515163"/>
    </source>
</evidence>
<evidence type="ECO:0000256" key="7">
    <source>
        <dbReference type="ARBA" id="ARBA00023128"/>
    </source>
</evidence>
<dbReference type="InterPro" id="IPR024461">
    <property type="entry name" value="CCDC90-like"/>
</dbReference>
<dbReference type="Pfam" id="PF07798">
    <property type="entry name" value="CCDC90-like"/>
    <property type="match status" value="1"/>
</dbReference>
<keyword evidence="10" id="KW-1185">Reference proteome</keyword>
<keyword evidence="6" id="KW-0175">Coiled coil</keyword>
<keyword evidence="7" id="KW-0496">Mitochondrion</keyword>
<protein>
    <submittedName>
        <fullName evidence="11">Mitochondrial calcium uniporter regulator 1-like isoform X2</fullName>
    </submittedName>
</protein>
<dbReference type="GO" id="GO:0016020">
    <property type="term" value="C:membrane"/>
    <property type="evidence" value="ECO:0007669"/>
    <property type="project" value="UniProtKB-SubCell"/>
</dbReference>
<feature type="transmembrane region" description="Helical" evidence="9">
    <location>
        <begin position="197"/>
        <end position="219"/>
    </location>
</feature>
<dbReference type="OrthoDB" id="889336at2759"/>
<evidence type="ECO:0000256" key="9">
    <source>
        <dbReference type="SAM" id="Phobius"/>
    </source>
</evidence>
<evidence type="ECO:0000256" key="2">
    <source>
        <dbReference type="ARBA" id="ARBA00004370"/>
    </source>
</evidence>
<keyword evidence="5 9" id="KW-1133">Transmembrane helix</keyword>
<name>A0A6P8HZH3_ACTTE</name>
<comment type="subcellular location">
    <subcellularLocation>
        <location evidence="2">Membrane</location>
    </subcellularLocation>
    <subcellularLocation>
        <location evidence="1">Mitochondrion</location>
    </subcellularLocation>
</comment>
<proteinExistence type="inferred from homology"/>
<evidence type="ECO:0000256" key="1">
    <source>
        <dbReference type="ARBA" id="ARBA00004173"/>
    </source>
</evidence>
<evidence type="ECO:0000256" key="3">
    <source>
        <dbReference type="ARBA" id="ARBA00007224"/>
    </source>
</evidence>
<keyword evidence="8 9" id="KW-0472">Membrane</keyword>
<dbReference type="GO" id="GO:0005739">
    <property type="term" value="C:mitochondrion"/>
    <property type="evidence" value="ECO:0007669"/>
    <property type="project" value="UniProtKB-SubCell"/>
</dbReference>
<keyword evidence="4 9" id="KW-0812">Transmembrane</keyword>
<accession>A0A6P8HZH3</accession>
<comment type="similarity">
    <text evidence="3">Belongs to the CCDC90 family.</text>
</comment>